<dbReference type="RefSeq" id="WP_252591218.1">
    <property type="nucleotide sequence ID" value="NZ_CP099489.1"/>
</dbReference>
<proteinExistence type="predicted"/>
<accession>A0ABY4YPK3</accession>
<name>A0ABY4YPK3_9MICO</name>
<protein>
    <submittedName>
        <fullName evidence="1">Addiction module protein</fullName>
    </submittedName>
</protein>
<dbReference type="Proteomes" id="UP001056455">
    <property type="component" value="Chromosome"/>
</dbReference>
<evidence type="ECO:0000313" key="2">
    <source>
        <dbReference type="Proteomes" id="UP001056455"/>
    </source>
</evidence>
<evidence type="ECO:0000313" key="1">
    <source>
        <dbReference type="EMBL" id="USQ78420.1"/>
    </source>
</evidence>
<dbReference type="EMBL" id="CP099489">
    <property type="protein sequence ID" value="USQ78420.1"/>
    <property type="molecule type" value="Genomic_DNA"/>
</dbReference>
<gene>
    <name evidence="1" type="ORF">NF556_12280</name>
</gene>
<organism evidence="1 2">
    <name type="scientific">Ornithinimicrobium faecis</name>
    <dbReference type="NCBI Taxonomy" id="2934158"/>
    <lineage>
        <taxon>Bacteria</taxon>
        <taxon>Bacillati</taxon>
        <taxon>Actinomycetota</taxon>
        <taxon>Actinomycetes</taxon>
        <taxon>Micrococcales</taxon>
        <taxon>Ornithinimicrobiaceae</taxon>
        <taxon>Ornithinimicrobium</taxon>
    </lineage>
</organism>
<reference evidence="1" key="1">
    <citation type="submission" date="2022-06" db="EMBL/GenBank/DDBJ databases">
        <title>Ornithinimicrobium HY1793.</title>
        <authorList>
            <person name="Huang Y."/>
        </authorList>
    </citation>
    <scope>NUCLEOTIDE SEQUENCE</scope>
    <source>
        <strain evidence="1">HY1793</strain>
    </source>
</reference>
<keyword evidence="2" id="KW-1185">Reference proteome</keyword>
<sequence length="83" mass="9236">MSLDAASVERGLLALDPEERAAVIRQGLLSLDTSHDMDHADVQNAWYTEVHHRVDSYVNGDEPLVDAGEQLARLRAQLLARDQ</sequence>